<name>A0A1F7X9W1_9BACT</name>
<dbReference type="EMBL" id="MGFS01000009">
    <property type="protein sequence ID" value="OGM11826.1"/>
    <property type="molecule type" value="Genomic_DNA"/>
</dbReference>
<reference evidence="3 4" key="1">
    <citation type="journal article" date="2016" name="Nat. Commun.">
        <title>Thousands of microbial genomes shed light on interconnected biogeochemical processes in an aquifer system.</title>
        <authorList>
            <person name="Anantharaman K."/>
            <person name="Brown C.T."/>
            <person name="Hug L.A."/>
            <person name="Sharon I."/>
            <person name="Castelle C.J."/>
            <person name="Probst A.J."/>
            <person name="Thomas B.C."/>
            <person name="Singh A."/>
            <person name="Wilkins M.J."/>
            <person name="Karaoz U."/>
            <person name="Brodie E.L."/>
            <person name="Williams K.H."/>
            <person name="Hubbard S.S."/>
            <person name="Banfield J.F."/>
        </authorList>
    </citation>
    <scope>NUCLEOTIDE SEQUENCE [LARGE SCALE GENOMIC DNA]</scope>
</reference>
<comment type="caution">
    <text evidence="3">The sequence shown here is derived from an EMBL/GenBank/DDBJ whole genome shotgun (WGS) entry which is preliminary data.</text>
</comment>
<dbReference type="InterPro" id="IPR043724">
    <property type="entry name" value="DUF5666"/>
</dbReference>
<dbReference type="AlphaFoldDB" id="A0A1F7X9W1"/>
<keyword evidence="1" id="KW-0472">Membrane</keyword>
<sequence>MNKNILITIIVALVVGVGAFFGGVQYQKSKKVSFTPGQFQNGIRPSGFPQRNGFQGGRPVSGEITSIEDNTITVKTQDGSSKIVIYSDSTKVNKTSEGLKEDLKVGEQVMVIGSEGTDGTVTAQNISIGGNFFREIPAGQPPDQNN</sequence>
<dbReference type="Pfam" id="PF18914">
    <property type="entry name" value="DUF5666"/>
    <property type="match status" value="1"/>
</dbReference>
<feature type="transmembrane region" description="Helical" evidence="1">
    <location>
        <begin position="6"/>
        <end position="24"/>
    </location>
</feature>
<proteinExistence type="predicted"/>
<evidence type="ECO:0000259" key="2">
    <source>
        <dbReference type="Pfam" id="PF18914"/>
    </source>
</evidence>
<gene>
    <name evidence="3" type="ORF">A2Z22_00080</name>
</gene>
<evidence type="ECO:0000313" key="3">
    <source>
        <dbReference type="EMBL" id="OGM11826.1"/>
    </source>
</evidence>
<evidence type="ECO:0000313" key="4">
    <source>
        <dbReference type="Proteomes" id="UP000177053"/>
    </source>
</evidence>
<evidence type="ECO:0000256" key="1">
    <source>
        <dbReference type="SAM" id="Phobius"/>
    </source>
</evidence>
<keyword evidence="1" id="KW-0812">Transmembrane</keyword>
<keyword evidence="1" id="KW-1133">Transmembrane helix</keyword>
<accession>A0A1F7X9W1</accession>
<protein>
    <recommendedName>
        <fullName evidence="2">DUF5666 domain-containing protein</fullName>
    </recommendedName>
</protein>
<organism evidence="3 4">
    <name type="scientific">Candidatus Woesebacteria bacterium RBG_16_34_12</name>
    <dbReference type="NCBI Taxonomy" id="1802480"/>
    <lineage>
        <taxon>Bacteria</taxon>
        <taxon>Candidatus Woeseibacteriota</taxon>
    </lineage>
</organism>
<feature type="domain" description="DUF5666" evidence="2">
    <location>
        <begin position="62"/>
        <end position="126"/>
    </location>
</feature>
<dbReference type="Proteomes" id="UP000177053">
    <property type="component" value="Unassembled WGS sequence"/>
</dbReference>